<dbReference type="InterPro" id="IPR004835">
    <property type="entry name" value="Chitin_synth"/>
</dbReference>
<dbReference type="HOGENOM" id="CLU_013022_2_1_1"/>
<dbReference type="PANTHER" id="PTHR22914">
    <property type="entry name" value="CHITIN SYNTHASE"/>
    <property type="match status" value="1"/>
</dbReference>
<keyword evidence="6 10" id="KW-0812">Transmembrane</keyword>
<evidence type="ECO:0000256" key="3">
    <source>
        <dbReference type="ARBA" id="ARBA00022475"/>
    </source>
</evidence>
<evidence type="ECO:0000256" key="2">
    <source>
        <dbReference type="ARBA" id="ARBA00012543"/>
    </source>
</evidence>
<dbReference type="Gene3D" id="3.90.550.10">
    <property type="entry name" value="Spore Coat Polysaccharide Biosynthesis Protein SpsA, Chain A"/>
    <property type="match status" value="1"/>
</dbReference>
<evidence type="ECO:0000256" key="9">
    <source>
        <dbReference type="ARBA" id="ARBA00023180"/>
    </source>
</evidence>
<dbReference type="GO" id="GO:0006031">
    <property type="term" value="P:chitin biosynthetic process"/>
    <property type="evidence" value="ECO:0007669"/>
    <property type="project" value="TreeGrafter"/>
</dbReference>
<sequence>MGTIIFASTVVRSAVKLNDMPDYIRKRSFPLSSKTLRSAIEHLPSVNTRRLRTQKYIAYAILIPLNLTLIHLFSNYIRNFWWLYPLIALRPVVDFVEMTSILVFGLVRYLRPTLPKIPETPESFAYLLCCYNETYEEMMVSLESLAAQKSVEDHKKIIIVVCNGRVSTKGMTKTTAAHLIEDIIERPTSIHMSDAYTSWDGASMKIELVKGEFRGVPIVCLVKNENRGKRDGVTLMRSFLYKFNQRKSNPELGMLGPELFTELSGFLESLSIQNVDYVVGIDADTRFDDKCVSNLIQTVREGDRIIGVTGFIRPDPIDVSPLSPAYIYQNAEYMVGQYRRRLRQSLTSERVTCLPGCCQLLRVEDSTCGDDITKKFGYYPKETDGLFRTIQSMMSEDRDHICLVLSENPGVKTRLCLGAKAYTTAPTKFSVFLSQRRRWTLGPLTSDSLLFCRKYTGWTERLAAFGSVLTWIIGPSLFFARYQSQLDARTVLVLVFIEAYRKFWDTLTILMCAQSLKDGVQLAVGVLIYYRVGPIIGQMTQMYTLLKMDDFRWGKTRIAIAHK</sequence>
<dbReference type="GO" id="GO:0004100">
    <property type="term" value="F:chitin synthase activity"/>
    <property type="evidence" value="ECO:0007669"/>
    <property type="project" value="UniProtKB-EC"/>
</dbReference>
<evidence type="ECO:0000313" key="12">
    <source>
        <dbReference type="Proteomes" id="UP000053841"/>
    </source>
</evidence>
<dbReference type="GeneID" id="19143486"/>
<evidence type="ECO:0000256" key="4">
    <source>
        <dbReference type="ARBA" id="ARBA00022676"/>
    </source>
</evidence>
<evidence type="ECO:0000256" key="10">
    <source>
        <dbReference type="SAM" id="Phobius"/>
    </source>
</evidence>
<dbReference type="GO" id="GO:0005886">
    <property type="term" value="C:plasma membrane"/>
    <property type="evidence" value="ECO:0007669"/>
    <property type="project" value="UniProtKB-SubCell"/>
</dbReference>
<dbReference type="eggNOG" id="KOG2571">
    <property type="taxonomic scope" value="Eukaryota"/>
</dbReference>
<dbReference type="Pfam" id="PF03142">
    <property type="entry name" value="Chitin_synth_2"/>
    <property type="match status" value="1"/>
</dbReference>
<dbReference type="RefSeq" id="XP_007716410.1">
    <property type="nucleotide sequence ID" value="XM_007718220.1"/>
</dbReference>
<reference evidence="11 12" key="1">
    <citation type="journal article" date="2013" name="PLoS Genet.">
        <title>Comparative genome structure, secondary metabolite, and effector coding capacity across Cochliobolus pathogens.</title>
        <authorList>
            <person name="Condon B.J."/>
            <person name="Leng Y."/>
            <person name="Wu D."/>
            <person name="Bushley K.E."/>
            <person name="Ohm R.A."/>
            <person name="Otillar R."/>
            <person name="Martin J."/>
            <person name="Schackwitz W."/>
            <person name="Grimwood J."/>
            <person name="MohdZainudin N."/>
            <person name="Xue C."/>
            <person name="Wang R."/>
            <person name="Manning V.A."/>
            <person name="Dhillon B."/>
            <person name="Tu Z.J."/>
            <person name="Steffenson B.J."/>
            <person name="Salamov A."/>
            <person name="Sun H."/>
            <person name="Lowry S."/>
            <person name="LaButti K."/>
            <person name="Han J."/>
            <person name="Copeland A."/>
            <person name="Lindquist E."/>
            <person name="Barry K."/>
            <person name="Schmutz J."/>
            <person name="Baker S.E."/>
            <person name="Ciuffetti L.M."/>
            <person name="Grigoriev I.V."/>
            <person name="Zhong S."/>
            <person name="Turgeon B.G."/>
        </authorList>
    </citation>
    <scope>NUCLEOTIDE SEQUENCE [LARGE SCALE GENOMIC DNA]</scope>
    <source>
        <strain evidence="11 12">26-R-13</strain>
    </source>
</reference>
<dbReference type="KEGG" id="bze:COCCADRAFT_106943"/>
<gene>
    <name evidence="11" type="ORF">COCCADRAFT_106943</name>
</gene>
<comment type="subcellular location">
    <subcellularLocation>
        <location evidence="1">Cell membrane</location>
        <topology evidence="1">Multi-pass membrane protein</topology>
    </subcellularLocation>
</comment>
<keyword evidence="8 10" id="KW-0472">Membrane</keyword>
<dbReference type="Proteomes" id="UP000053841">
    <property type="component" value="Unassembled WGS sequence"/>
</dbReference>
<protein>
    <recommendedName>
        <fullName evidence="2">chitin synthase</fullName>
        <ecNumber evidence="2">2.4.1.16</ecNumber>
    </recommendedName>
</protein>
<dbReference type="GO" id="GO:0031505">
    <property type="term" value="P:fungal-type cell wall organization"/>
    <property type="evidence" value="ECO:0007669"/>
    <property type="project" value="TreeGrafter"/>
</dbReference>
<dbReference type="PANTHER" id="PTHR22914:SF13">
    <property type="entry name" value="CHITIN SYNTHASE"/>
    <property type="match status" value="1"/>
</dbReference>
<keyword evidence="5 11" id="KW-0808">Transferase</keyword>
<dbReference type="EMBL" id="KI964756">
    <property type="protein sequence ID" value="EUC29295.1"/>
    <property type="molecule type" value="Genomic_DNA"/>
</dbReference>
<keyword evidence="3" id="KW-1003">Cell membrane</keyword>
<evidence type="ECO:0000256" key="5">
    <source>
        <dbReference type="ARBA" id="ARBA00022679"/>
    </source>
</evidence>
<dbReference type="STRING" id="930089.W6XVR8"/>
<feature type="transmembrane region" description="Helical" evidence="10">
    <location>
        <begin position="56"/>
        <end position="77"/>
    </location>
</feature>
<organism evidence="11 12">
    <name type="scientific">Cochliobolus carbonum (strain 26-R-13)</name>
    <name type="common">Maize leaf spot fungus</name>
    <name type="synonym">Bipolaris zeicola</name>
    <dbReference type="NCBI Taxonomy" id="930089"/>
    <lineage>
        <taxon>Eukaryota</taxon>
        <taxon>Fungi</taxon>
        <taxon>Dikarya</taxon>
        <taxon>Ascomycota</taxon>
        <taxon>Pezizomycotina</taxon>
        <taxon>Dothideomycetes</taxon>
        <taxon>Pleosporomycetidae</taxon>
        <taxon>Pleosporales</taxon>
        <taxon>Pleosporineae</taxon>
        <taxon>Pleosporaceae</taxon>
        <taxon>Bipolaris</taxon>
    </lineage>
</organism>
<keyword evidence="4" id="KW-0328">Glycosyltransferase</keyword>
<keyword evidence="7 10" id="KW-1133">Transmembrane helix</keyword>
<evidence type="ECO:0000313" key="11">
    <source>
        <dbReference type="EMBL" id="EUC29295.1"/>
    </source>
</evidence>
<evidence type="ECO:0000256" key="7">
    <source>
        <dbReference type="ARBA" id="ARBA00022989"/>
    </source>
</evidence>
<dbReference type="InterPro" id="IPR029044">
    <property type="entry name" value="Nucleotide-diphossugar_trans"/>
</dbReference>
<evidence type="ECO:0000256" key="8">
    <source>
        <dbReference type="ARBA" id="ARBA00023136"/>
    </source>
</evidence>
<dbReference type="GO" id="GO:0030428">
    <property type="term" value="C:cell septum"/>
    <property type="evidence" value="ECO:0007669"/>
    <property type="project" value="TreeGrafter"/>
</dbReference>
<proteinExistence type="predicted"/>
<dbReference type="AlphaFoldDB" id="W6XVR8"/>
<dbReference type="OrthoDB" id="370884at2759"/>
<accession>W6XVR8</accession>
<dbReference type="SUPFAM" id="SSF53448">
    <property type="entry name" value="Nucleotide-diphospho-sugar transferases"/>
    <property type="match status" value="1"/>
</dbReference>
<dbReference type="EC" id="2.4.1.16" evidence="2"/>
<keyword evidence="12" id="KW-1185">Reference proteome</keyword>
<keyword evidence="9" id="KW-0325">Glycoprotein</keyword>
<evidence type="ECO:0000256" key="6">
    <source>
        <dbReference type="ARBA" id="ARBA00022692"/>
    </source>
</evidence>
<name>W6XVR8_COCC2</name>
<evidence type="ECO:0000256" key="1">
    <source>
        <dbReference type="ARBA" id="ARBA00004651"/>
    </source>
</evidence>